<gene>
    <name evidence="3" type="ORF">GCM10011398_02210</name>
</gene>
<dbReference type="Pfam" id="PF08443">
    <property type="entry name" value="RimK"/>
    <property type="match status" value="1"/>
</dbReference>
<evidence type="ECO:0000313" key="4">
    <source>
        <dbReference type="Proteomes" id="UP000622860"/>
    </source>
</evidence>
<dbReference type="RefSeq" id="WP_188453502.1">
    <property type="nucleotide sequence ID" value="NZ_BMFR01000001.1"/>
</dbReference>
<dbReference type="PROSITE" id="PS50975">
    <property type="entry name" value="ATP_GRASP"/>
    <property type="match status" value="1"/>
</dbReference>
<dbReference type="GO" id="GO:0005737">
    <property type="term" value="C:cytoplasm"/>
    <property type="evidence" value="ECO:0007669"/>
    <property type="project" value="TreeGrafter"/>
</dbReference>
<dbReference type="GO" id="GO:0046872">
    <property type="term" value="F:metal ion binding"/>
    <property type="evidence" value="ECO:0007669"/>
    <property type="project" value="InterPro"/>
</dbReference>
<proteinExistence type="predicted"/>
<protein>
    <recommendedName>
        <fullName evidence="2">ATP-grasp domain-containing protein</fullName>
    </recommendedName>
</protein>
<feature type="domain" description="ATP-grasp" evidence="2">
    <location>
        <begin position="104"/>
        <end position="281"/>
    </location>
</feature>
<dbReference type="PANTHER" id="PTHR21621:SF0">
    <property type="entry name" value="BETA-CITRYLGLUTAMATE SYNTHASE B-RELATED"/>
    <property type="match status" value="1"/>
</dbReference>
<name>A0A917LW44_9BACI</name>
<keyword evidence="4" id="KW-1185">Reference proteome</keyword>
<dbReference type="AlphaFoldDB" id="A0A917LW44"/>
<accession>A0A917LW44</accession>
<sequence>MKQYGWLIYSKKDALENKSYINWFIEEAGLQNISLKLIIREELAIGITNNQRTISYHSEPVNLPNFAVIRTIDPILSLHFESCGILVFNSSGISALCNNKALSHHYVHDLGIPMVDTLFIKKENLPVSPPFAYPFVVKEVTGRGGQQVYFIKQKLEWENCLSVISSSQIIVQTSNVRLGQDVRVFIVGREIVGAVKRSSSTDFRANYKLGGSAEWYQPSGKEMDIINRIVTNFDFDMVGIDFLIGKDGHFLFNELEDVVGSRTLSAVSDVNILKKYTTHIKRKLSIKNA</sequence>
<evidence type="ECO:0000259" key="2">
    <source>
        <dbReference type="PROSITE" id="PS50975"/>
    </source>
</evidence>
<dbReference type="PANTHER" id="PTHR21621">
    <property type="entry name" value="RIBOSOMAL PROTEIN S6 MODIFICATION PROTEIN"/>
    <property type="match status" value="1"/>
</dbReference>
<reference evidence="3" key="1">
    <citation type="journal article" date="2014" name="Int. J. Syst. Evol. Microbiol.">
        <title>Complete genome sequence of Corynebacterium casei LMG S-19264T (=DSM 44701T), isolated from a smear-ripened cheese.</title>
        <authorList>
            <consortium name="US DOE Joint Genome Institute (JGI-PGF)"/>
            <person name="Walter F."/>
            <person name="Albersmeier A."/>
            <person name="Kalinowski J."/>
            <person name="Ruckert C."/>
        </authorList>
    </citation>
    <scope>NUCLEOTIDE SEQUENCE</scope>
    <source>
        <strain evidence="3">CGMCC 1.12754</strain>
    </source>
</reference>
<dbReference type="InterPro" id="IPR011761">
    <property type="entry name" value="ATP-grasp"/>
</dbReference>
<reference evidence="3" key="2">
    <citation type="submission" date="2020-09" db="EMBL/GenBank/DDBJ databases">
        <authorList>
            <person name="Sun Q."/>
            <person name="Zhou Y."/>
        </authorList>
    </citation>
    <scope>NUCLEOTIDE SEQUENCE</scope>
    <source>
        <strain evidence="3">CGMCC 1.12754</strain>
    </source>
</reference>
<dbReference type="EMBL" id="BMFR01000001">
    <property type="protein sequence ID" value="GGG62412.1"/>
    <property type="molecule type" value="Genomic_DNA"/>
</dbReference>
<dbReference type="InterPro" id="IPR013651">
    <property type="entry name" value="ATP-grasp_RimK-type"/>
</dbReference>
<comment type="caution">
    <text evidence="3">The sequence shown here is derived from an EMBL/GenBank/DDBJ whole genome shotgun (WGS) entry which is preliminary data.</text>
</comment>
<organism evidence="3 4">
    <name type="scientific">Virgibacillus oceani</name>
    <dbReference type="NCBI Taxonomy" id="1479511"/>
    <lineage>
        <taxon>Bacteria</taxon>
        <taxon>Bacillati</taxon>
        <taxon>Bacillota</taxon>
        <taxon>Bacilli</taxon>
        <taxon>Bacillales</taxon>
        <taxon>Bacillaceae</taxon>
        <taxon>Virgibacillus</taxon>
    </lineage>
</organism>
<keyword evidence="1" id="KW-0067">ATP-binding</keyword>
<dbReference type="Gene3D" id="3.30.470.20">
    <property type="entry name" value="ATP-grasp fold, B domain"/>
    <property type="match status" value="1"/>
</dbReference>
<dbReference type="GO" id="GO:0005524">
    <property type="term" value="F:ATP binding"/>
    <property type="evidence" value="ECO:0007669"/>
    <property type="project" value="UniProtKB-UniRule"/>
</dbReference>
<dbReference type="GO" id="GO:0009432">
    <property type="term" value="P:SOS response"/>
    <property type="evidence" value="ECO:0007669"/>
    <property type="project" value="TreeGrafter"/>
</dbReference>
<keyword evidence="1" id="KW-0547">Nucleotide-binding</keyword>
<evidence type="ECO:0000256" key="1">
    <source>
        <dbReference type="PROSITE-ProRule" id="PRU00409"/>
    </source>
</evidence>
<evidence type="ECO:0000313" key="3">
    <source>
        <dbReference type="EMBL" id="GGG62412.1"/>
    </source>
</evidence>
<dbReference type="SUPFAM" id="SSF56059">
    <property type="entry name" value="Glutathione synthetase ATP-binding domain-like"/>
    <property type="match status" value="1"/>
</dbReference>
<dbReference type="Proteomes" id="UP000622860">
    <property type="component" value="Unassembled WGS sequence"/>
</dbReference>
<dbReference type="GO" id="GO:0018169">
    <property type="term" value="F:ribosomal S6-glutamic acid ligase activity"/>
    <property type="evidence" value="ECO:0007669"/>
    <property type="project" value="TreeGrafter"/>
</dbReference>
<dbReference type="Gene3D" id="3.40.50.20">
    <property type="match status" value="1"/>
</dbReference>